<feature type="compositionally biased region" description="Low complexity" evidence="2">
    <location>
        <begin position="396"/>
        <end position="405"/>
    </location>
</feature>
<dbReference type="GO" id="GO:0000993">
    <property type="term" value="F:RNA polymerase II complex binding"/>
    <property type="evidence" value="ECO:0007669"/>
    <property type="project" value="InterPro"/>
</dbReference>
<comment type="subunit">
    <text evidence="1">Component of the ESCRT-0 complex composed of HSE1 and VPS27.</text>
</comment>
<keyword evidence="6" id="KW-1185">Reference proteome</keyword>
<feature type="region of interest" description="Disordered" evidence="2">
    <location>
        <begin position="389"/>
        <end position="409"/>
    </location>
</feature>
<dbReference type="SMART" id="SM00582">
    <property type="entry name" value="RPR"/>
    <property type="match status" value="1"/>
</dbReference>
<name>A0AAV9MWT0_9EURO</name>
<dbReference type="InterPro" id="IPR021605">
    <property type="entry name" value="Pcf11_Clp1-ID"/>
</dbReference>
<comment type="caution">
    <text evidence="5">The sequence shown here is derived from an EMBL/GenBank/DDBJ whole genome shotgun (WGS) entry which is preliminary data.</text>
</comment>
<dbReference type="Pfam" id="PF21936">
    <property type="entry name" value="Pcf11_C"/>
    <property type="match status" value="1"/>
</dbReference>
<evidence type="ECO:0008006" key="7">
    <source>
        <dbReference type="Google" id="ProtNLM"/>
    </source>
</evidence>
<dbReference type="Pfam" id="PF11526">
    <property type="entry name" value="Pfc11_Clp1_ID"/>
    <property type="match status" value="1"/>
</dbReference>
<dbReference type="InterPro" id="IPR002014">
    <property type="entry name" value="VHS_dom"/>
</dbReference>
<dbReference type="GO" id="GO:0031124">
    <property type="term" value="P:mRNA 3'-end processing"/>
    <property type="evidence" value="ECO:0007669"/>
    <property type="project" value="InterPro"/>
</dbReference>
<reference evidence="5 6" key="1">
    <citation type="submission" date="2023-08" db="EMBL/GenBank/DDBJ databases">
        <title>Black Yeasts Isolated from many extreme environments.</title>
        <authorList>
            <person name="Coleine C."/>
            <person name="Stajich J.E."/>
            <person name="Selbmann L."/>
        </authorList>
    </citation>
    <scope>NUCLEOTIDE SEQUENCE [LARGE SCALE GENOMIC DNA]</scope>
    <source>
        <strain evidence="5 6">CCFEE 5792</strain>
    </source>
</reference>
<dbReference type="Gene3D" id="1.25.40.90">
    <property type="match status" value="1"/>
</dbReference>
<feature type="domain" description="CID" evidence="4">
    <location>
        <begin position="5"/>
        <end position="143"/>
    </location>
</feature>
<dbReference type="Pfam" id="PF04818">
    <property type="entry name" value="CID"/>
    <property type="match status" value="1"/>
</dbReference>
<evidence type="ECO:0000259" key="3">
    <source>
        <dbReference type="PROSITE" id="PS50179"/>
    </source>
</evidence>
<dbReference type="GO" id="GO:0006369">
    <property type="term" value="P:termination of RNA polymerase II transcription"/>
    <property type="evidence" value="ECO:0007669"/>
    <property type="project" value="InterPro"/>
</dbReference>
<dbReference type="PROSITE" id="PS51391">
    <property type="entry name" value="CID"/>
    <property type="match status" value="1"/>
</dbReference>
<dbReference type="InterPro" id="IPR054127">
    <property type="entry name" value="Pcf11_C"/>
</dbReference>
<dbReference type="GO" id="GO:0007034">
    <property type="term" value="P:vacuolar transport"/>
    <property type="evidence" value="ECO:0007669"/>
    <property type="project" value="UniProtKB-ARBA"/>
</dbReference>
<dbReference type="PANTHER" id="PTHR15921:SF3">
    <property type="entry name" value="PRE-MRNA CLEAVAGE COMPLEX 2 PROTEIN PCF11"/>
    <property type="match status" value="1"/>
</dbReference>
<feature type="domain" description="VHS" evidence="3">
    <location>
        <begin position="15"/>
        <end position="150"/>
    </location>
</feature>
<dbReference type="PROSITE" id="PS50179">
    <property type="entry name" value="VHS"/>
    <property type="match status" value="1"/>
</dbReference>
<dbReference type="GeneID" id="89978338"/>
<dbReference type="CDD" id="cd16982">
    <property type="entry name" value="CID_Pcf11"/>
    <property type="match status" value="1"/>
</dbReference>
<dbReference type="EMBL" id="JAVRRD010000040">
    <property type="protein sequence ID" value="KAK5045032.1"/>
    <property type="molecule type" value="Genomic_DNA"/>
</dbReference>
<dbReference type="PANTHER" id="PTHR15921">
    <property type="entry name" value="PRE-MRNA CLEAVAGE COMPLEX II"/>
    <property type="match status" value="1"/>
</dbReference>
<dbReference type="FunFam" id="1.25.40.90:FF:000016">
    <property type="entry name" value="mRNA cleavage factor complex component Pcf11"/>
    <property type="match status" value="1"/>
</dbReference>
<dbReference type="GO" id="GO:0005737">
    <property type="term" value="C:cytoplasm"/>
    <property type="evidence" value="ECO:0007669"/>
    <property type="project" value="TreeGrafter"/>
</dbReference>
<feature type="compositionally biased region" description="Polar residues" evidence="2">
    <location>
        <begin position="244"/>
        <end position="266"/>
    </location>
</feature>
<dbReference type="Proteomes" id="UP001358417">
    <property type="component" value="Unassembled WGS sequence"/>
</dbReference>
<dbReference type="AlphaFoldDB" id="A0AAV9MWT0"/>
<evidence type="ECO:0000256" key="1">
    <source>
        <dbReference type="ARBA" id="ARBA00011446"/>
    </source>
</evidence>
<feature type="compositionally biased region" description="Low complexity" evidence="2">
    <location>
        <begin position="638"/>
        <end position="652"/>
    </location>
</feature>
<sequence length="673" mass="74236">MSGLPSDEVAEDYKGSLEDLMTNDRYQISNLTLIAKENTEHAEAISRVLQNHINRAPPARKLPALYVLDSIAKNVGSPYTVYFGRNLHQTFMHAYSQVDTNVRRKLEEMLKTWREPVPGSLSTTPVFPISSTQTIVDNLNKFRAATAANPRYQATPVQGVPARVASAQQVYRQTPTPPQSAVQYPPTLPTHIRSPQPHPVTPIGSGQPYSQAPLNSYAQPYPSQPNPYYQPPQQPPPTTAPQFRNLSTSQYPVPSTGHANSSSSVDVQKLHADIDDLTTDAKIECATHPMDQAAQRHLTTLQTLKEILDGGSTSEQDLVNIRNTIMQQMSDKLATARQNSAAAPMSLQQQYSTPQPQIQHTQPPPIVMPSIFNTTNLAELLRATANQPPQHQTIPQSSFYSQQSSGGPTALLSGMTPSPVPGAVTDNPLLAQLRASGLLSFVPTPPQGVTPPLSSLATFASEARIEVTFTSAAIRIPRPHLVQTFINARPNQCSTCGRRFTSDEIGREKKAAHLDWHFKTKERMLEAEKRGQNRSWYVDERDWIGSKEYEDDAGLIDNNGTVANGAPVNAKKKVDFVKAPTDPIIRSLPCPIDQEPFKSEWSEEVQDFIWEDAIQVRGRYYHASCYAEVTKGRDKDGASTPGPSGRTTTPDSVLGKRKAEQDMNNTKSRLKVE</sequence>
<evidence type="ECO:0000313" key="6">
    <source>
        <dbReference type="Proteomes" id="UP001358417"/>
    </source>
</evidence>
<protein>
    <recommendedName>
        <fullName evidence="7">CID domain-containing protein</fullName>
    </recommendedName>
</protein>
<gene>
    <name evidence="5" type="ORF">LTR84_010180</name>
</gene>
<feature type="region of interest" description="Disordered" evidence="2">
    <location>
        <begin position="631"/>
        <end position="673"/>
    </location>
</feature>
<proteinExistence type="predicted"/>
<dbReference type="InterPro" id="IPR047415">
    <property type="entry name" value="Pcf11_CID"/>
</dbReference>
<dbReference type="GO" id="GO:0035091">
    <property type="term" value="F:phosphatidylinositol binding"/>
    <property type="evidence" value="ECO:0007669"/>
    <property type="project" value="InterPro"/>
</dbReference>
<dbReference type="GO" id="GO:0016192">
    <property type="term" value="P:vesicle-mediated transport"/>
    <property type="evidence" value="ECO:0007669"/>
    <property type="project" value="UniProtKB-ARBA"/>
</dbReference>
<evidence type="ECO:0000256" key="2">
    <source>
        <dbReference type="SAM" id="MobiDB-lite"/>
    </source>
</evidence>
<dbReference type="RefSeq" id="XP_064700671.1">
    <property type="nucleotide sequence ID" value="XM_064853717.1"/>
</dbReference>
<dbReference type="GO" id="GO:0003729">
    <property type="term" value="F:mRNA binding"/>
    <property type="evidence" value="ECO:0007669"/>
    <property type="project" value="InterPro"/>
</dbReference>
<organism evidence="5 6">
    <name type="scientific">Exophiala bonariae</name>
    <dbReference type="NCBI Taxonomy" id="1690606"/>
    <lineage>
        <taxon>Eukaryota</taxon>
        <taxon>Fungi</taxon>
        <taxon>Dikarya</taxon>
        <taxon>Ascomycota</taxon>
        <taxon>Pezizomycotina</taxon>
        <taxon>Eurotiomycetes</taxon>
        <taxon>Chaetothyriomycetidae</taxon>
        <taxon>Chaetothyriales</taxon>
        <taxon>Herpotrichiellaceae</taxon>
        <taxon>Exophiala</taxon>
    </lineage>
</organism>
<evidence type="ECO:0000313" key="5">
    <source>
        <dbReference type="EMBL" id="KAK5045032.1"/>
    </source>
</evidence>
<dbReference type="GO" id="GO:0043130">
    <property type="term" value="F:ubiquitin binding"/>
    <property type="evidence" value="ECO:0007669"/>
    <property type="project" value="InterPro"/>
</dbReference>
<dbReference type="SUPFAM" id="SSF48464">
    <property type="entry name" value="ENTH/VHS domain"/>
    <property type="match status" value="1"/>
</dbReference>
<accession>A0AAV9MWT0</accession>
<feature type="region of interest" description="Disordered" evidence="2">
    <location>
        <begin position="166"/>
        <end position="266"/>
    </location>
</feature>
<feature type="compositionally biased region" description="Polar residues" evidence="2">
    <location>
        <begin position="166"/>
        <end position="182"/>
    </location>
</feature>
<dbReference type="InterPro" id="IPR006569">
    <property type="entry name" value="CID_dom"/>
</dbReference>
<dbReference type="InterPro" id="IPR008942">
    <property type="entry name" value="ENTH_VHS"/>
</dbReference>
<dbReference type="GO" id="GO:0005849">
    <property type="term" value="C:mRNA cleavage factor complex"/>
    <property type="evidence" value="ECO:0007669"/>
    <property type="project" value="InterPro"/>
</dbReference>
<feature type="compositionally biased region" description="Pro residues" evidence="2">
    <location>
        <begin position="222"/>
        <end position="239"/>
    </location>
</feature>
<dbReference type="InterPro" id="IPR045154">
    <property type="entry name" value="PCF11-like"/>
</dbReference>
<evidence type="ECO:0000259" key="4">
    <source>
        <dbReference type="PROSITE" id="PS51391"/>
    </source>
</evidence>